<dbReference type="SUPFAM" id="SSF48264">
    <property type="entry name" value="Cytochrome P450"/>
    <property type="match status" value="1"/>
</dbReference>
<proteinExistence type="inferred from homology"/>
<dbReference type="PRINTS" id="PR00359">
    <property type="entry name" value="BP450"/>
</dbReference>
<gene>
    <name evidence="2" type="ORF">ACFPBZ_18675</name>
</gene>
<dbReference type="PANTHER" id="PTHR46696">
    <property type="entry name" value="P450, PUTATIVE (EUROFUNG)-RELATED"/>
    <property type="match status" value="1"/>
</dbReference>
<dbReference type="InterPro" id="IPR036396">
    <property type="entry name" value="Cyt_P450_sf"/>
</dbReference>
<dbReference type="InterPro" id="IPR001128">
    <property type="entry name" value="Cyt_P450"/>
</dbReference>
<accession>A0ABV9YRX5</accession>
<dbReference type="EMBL" id="JBHSIV010000021">
    <property type="protein sequence ID" value="MFC5064255.1"/>
    <property type="molecule type" value="Genomic_DNA"/>
</dbReference>
<comment type="similarity">
    <text evidence="1">Belongs to the cytochrome P450 family.</text>
</comment>
<dbReference type="Pfam" id="PF00067">
    <property type="entry name" value="p450"/>
    <property type="match status" value="1"/>
</dbReference>
<dbReference type="InterPro" id="IPR002397">
    <property type="entry name" value="Cyt_P450_B"/>
</dbReference>
<comment type="caution">
    <text evidence="2">The sequence shown here is derived from an EMBL/GenBank/DDBJ whole genome shotgun (WGS) entry which is preliminary data.</text>
</comment>
<dbReference type="Proteomes" id="UP001595947">
    <property type="component" value="Unassembled WGS sequence"/>
</dbReference>
<reference evidence="3" key="1">
    <citation type="journal article" date="2019" name="Int. J. Syst. Evol. Microbiol.">
        <title>The Global Catalogue of Microorganisms (GCM) 10K type strain sequencing project: providing services to taxonomists for standard genome sequencing and annotation.</title>
        <authorList>
            <consortium name="The Broad Institute Genomics Platform"/>
            <consortium name="The Broad Institute Genome Sequencing Center for Infectious Disease"/>
            <person name="Wu L."/>
            <person name="Ma J."/>
        </authorList>
    </citation>
    <scope>NUCLEOTIDE SEQUENCE [LARGE SCALE GENOMIC DNA]</scope>
    <source>
        <strain evidence="3">CGMCC 4.7093</strain>
    </source>
</reference>
<evidence type="ECO:0000313" key="2">
    <source>
        <dbReference type="EMBL" id="MFC5064255.1"/>
    </source>
</evidence>
<sequence>MTAIERNAIDLNDTDGFWSASIEHRQAAFEALREQPGLPFFPEPVLGLAPRGPGYYALTRMDDILRASRDPARFISGRGSGSAVDLPPELADLGQSMITMDGPRHGRLRRIVSRAFTPRMLDAVVENVAHVAAGIVDEVIGRGEFDAVADVAAELPLRVICDMTGVPASQQGFVSEQTNRMLGIADPDYVVDQDDPMQVMSDASRRLSELMLDLAAHRSARPGDDLISTLVSAQIDGEALSPSELASFFILLVGAGNETTRNAISWGIELLSRFPEQRAIWLSDLDAVTPTAVEEIVRWSTPVMFQRRTVAEQAEPAELGGQLLGPGDKILMFYWAANRDPRHFSDPDRFDVLRSPNPHIGFGGPGPHFCLGAHLARREISVIFRELLTRMPDLRVTGEPVRLRSALVNGIKSLPVTSTPGGSTSEVHRGAA</sequence>
<organism evidence="2 3">
    <name type="scientific">Actinomycetospora atypica</name>
    <dbReference type="NCBI Taxonomy" id="1290095"/>
    <lineage>
        <taxon>Bacteria</taxon>
        <taxon>Bacillati</taxon>
        <taxon>Actinomycetota</taxon>
        <taxon>Actinomycetes</taxon>
        <taxon>Pseudonocardiales</taxon>
        <taxon>Pseudonocardiaceae</taxon>
        <taxon>Actinomycetospora</taxon>
    </lineage>
</organism>
<dbReference type="Gene3D" id="1.10.630.10">
    <property type="entry name" value="Cytochrome P450"/>
    <property type="match status" value="1"/>
</dbReference>
<protein>
    <submittedName>
        <fullName evidence="2">Cytochrome P450</fullName>
    </submittedName>
</protein>
<dbReference type="RefSeq" id="WP_378037603.1">
    <property type="nucleotide sequence ID" value="NZ_JBHSIV010000021.1"/>
</dbReference>
<keyword evidence="3" id="KW-1185">Reference proteome</keyword>
<dbReference type="PANTHER" id="PTHR46696:SF4">
    <property type="entry name" value="BIOTIN BIOSYNTHESIS CYTOCHROME P450"/>
    <property type="match status" value="1"/>
</dbReference>
<name>A0ABV9YRX5_9PSEU</name>
<evidence type="ECO:0000313" key="3">
    <source>
        <dbReference type="Proteomes" id="UP001595947"/>
    </source>
</evidence>
<dbReference type="CDD" id="cd11033">
    <property type="entry name" value="CYP142-like"/>
    <property type="match status" value="1"/>
</dbReference>
<evidence type="ECO:0000256" key="1">
    <source>
        <dbReference type="ARBA" id="ARBA00010617"/>
    </source>
</evidence>